<evidence type="ECO:0000313" key="1">
    <source>
        <dbReference type="EMBL" id="QQG36086.1"/>
    </source>
</evidence>
<dbReference type="EMBL" id="CP066681">
    <property type="protein sequence ID" value="QQG36086.1"/>
    <property type="molecule type" value="Genomic_DNA"/>
</dbReference>
<protein>
    <submittedName>
        <fullName evidence="1">Uncharacterized protein</fullName>
    </submittedName>
</protein>
<organism evidence="1 2">
    <name type="scientific">Micavibrio aeruginosavorus</name>
    <dbReference type="NCBI Taxonomy" id="349221"/>
    <lineage>
        <taxon>Bacteria</taxon>
        <taxon>Pseudomonadati</taxon>
        <taxon>Bdellovibrionota</taxon>
        <taxon>Bdellovibrionia</taxon>
        <taxon>Bdellovibrionales</taxon>
        <taxon>Pseudobdellovibrionaceae</taxon>
        <taxon>Micavibrio</taxon>
    </lineage>
</organism>
<evidence type="ECO:0000313" key="2">
    <source>
        <dbReference type="Proteomes" id="UP000595362"/>
    </source>
</evidence>
<proteinExistence type="predicted"/>
<name>A0A7T5R278_9BACT</name>
<accession>A0A7T5R278</accession>
<sequence length="196" mass="21956">MMGRSLELMGMASFNVFLGLVLTVTFLSQNDGDKPSRLTEDSVSAFIQEMADVAQGKRPELDQYGITTWFMDHIEDQSRFTATVNIAQPNGTDDQRTLEMDRMNYISHVLQELKTVEEREARLNIEYVKINDDGRTASVVFTSIEKGRMPVADQGTEYTIPVTGMSYCEQKVALRNAVMKVSGGTCTTNITLSENF</sequence>
<gene>
    <name evidence="1" type="ORF">HYS17_11440</name>
</gene>
<dbReference type="Proteomes" id="UP000595362">
    <property type="component" value="Chromosome"/>
</dbReference>
<dbReference type="AlphaFoldDB" id="A0A7T5R278"/>
<reference evidence="1 2" key="1">
    <citation type="submission" date="2020-07" db="EMBL/GenBank/DDBJ databases">
        <title>Huge and variable diversity of episymbiotic CPR bacteria and DPANN archaea in groundwater ecosystems.</title>
        <authorList>
            <person name="He C.Y."/>
            <person name="Keren R."/>
            <person name="Whittaker M."/>
            <person name="Farag I.F."/>
            <person name="Doudna J."/>
            <person name="Cate J.H.D."/>
            <person name="Banfield J.F."/>
        </authorList>
    </citation>
    <scope>NUCLEOTIDE SEQUENCE [LARGE SCALE GENOMIC DNA]</scope>
    <source>
        <strain evidence="1">NC_groundwater_70_Ag_B-0.1um_54_66</strain>
    </source>
</reference>